<dbReference type="GO" id="GO:0006897">
    <property type="term" value="P:endocytosis"/>
    <property type="evidence" value="ECO:0007669"/>
    <property type="project" value="UniProtKB-KW"/>
</dbReference>
<dbReference type="GO" id="GO:0042802">
    <property type="term" value="F:identical protein binding"/>
    <property type="evidence" value="ECO:0007669"/>
    <property type="project" value="InterPro"/>
</dbReference>
<keyword evidence="9" id="KW-0009">Actin-binding</keyword>
<dbReference type="EMBL" id="JASBNA010000001">
    <property type="protein sequence ID" value="KAK7696019.1"/>
    <property type="molecule type" value="Genomic_DNA"/>
</dbReference>
<dbReference type="CDD" id="cd00174">
    <property type="entry name" value="SH3"/>
    <property type="match status" value="1"/>
</dbReference>
<evidence type="ECO:0000256" key="6">
    <source>
        <dbReference type="ARBA" id="ARBA00022443"/>
    </source>
</evidence>
<evidence type="ECO:0000259" key="13">
    <source>
        <dbReference type="PROSITE" id="PS50002"/>
    </source>
</evidence>
<evidence type="ECO:0000256" key="12">
    <source>
        <dbReference type="SAM" id="MobiDB-lite"/>
    </source>
</evidence>
<sequence length="1161" mass="124852">MASEPSYLAVLKAEFDYDPQPDAEDELAVKEDQIVLLVERTDEDWWKVRVKTDNQEDEGPTGLVPAAYVKQAPHTSVVKVLYDYDATQPTELTIKEDEILYSYGEDEGWLLVGDSEGTRAGYIPANYIEESGEGGESSTATPSAGFSLSQIVVPPSPPKPAYVDPADRVASNKAQADDIKTWAVSEIDKKGKKKKGTLGVGNGAIFFASESDKTPVQKWQTSDVQACKIDKPKHVLIEIGGASAISLHFHAGSKDTAEEILSKLESSRSLANGGARSSTSTPPGPDLPERPRSTAPKAVHFDASEPEIIPPPPEHEDDSEPEPEPVPQYHQAQEEEDALPYGDPAVVLYDFAADGEDELSVREGETLMVLERDGDEWWKCRNQDGLVGVVPASYVELVPGADGQVPPRSVAKVDDSAALAAQAAAQREAEEKEAAEQERAERERAEKDRKAQAEQRAKAAAVAAEADRRRREQEREKKEKERAITAAAAEEEARRKKKEEERERERKSQDGPKSPRKSGEPRSSAERRGPPQVGVRTWHDRTGQFKVDAAFLGYSNGKLRLHKINGVVIEVPAEKMSAEDMAYVEKATAAAKPAPKDDDDDDEPLVNRRKSLQPQARAQAKKGPTVDWFEFFLNAGCDLDDCTRYAHAFEKDKIDEAILPDLTESVMRTLGLREGDIIRVKKAIETRKPKTDEKAEQIRRDEELARQLQAEESGGKRGQAPNLFAGPNGALKNNSMRRGRPQPSKSLPPASVDLTSITSASDQIQRTSTPTLVASPTGTQTSPAPVNPPARSSSVGTPAIGFDDDAWTNRPSSTKPLTPTPAAAARAPSAPPAPTPPPAPPAPAAPAPPVAAPVIAQSQSSPPAPARPQSAGTNLANTTESDIFDQLARLSAYKKPTSPPIVSPPITTSPPIGYQTGMGMGSSPAPMGQHLQAQQTGMLPPPQSQLNPNAPRGPYAPVPANAALLQPLIPTMTGFNSFIPTRPASTPSSFQPPPPQPSFLNPQPTGFPQMQQPLMSQPTGFMQSGPLLSQPTGMPNGNFGNGFGNIPPVPPLPMNNGMNGMNGFNPVQINPTGFNPGYGQSPFNQSISPAPAPPPQPSQDNSPANIFAKMKSGNFGANDNSAPQDPNKYDVLRQNTMPLTSQPTGWGYGVNGMQTGYGYQR</sequence>
<proteinExistence type="inferred from homology"/>
<accession>A0AAW0GX72</accession>
<evidence type="ECO:0000256" key="7">
    <source>
        <dbReference type="ARBA" id="ARBA00022583"/>
    </source>
</evidence>
<feature type="compositionally biased region" description="Low complexity" evidence="12">
    <location>
        <begin position="417"/>
        <end position="426"/>
    </location>
</feature>
<evidence type="ECO:0000313" key="15">
    <source>
        <dbReference type="Proteomes" id="UP001385951"/>
    </source>
</evidence>
<feature type="region of interest" description="Disordered" evidence="12">
    <location>
        <begin position="587"/>
        <end position="619"/>
    </location>
</feature>
<keyword evidence="8" id="KW-0967">Endosome</keyword>
<gene>
    <name evidence="14" type="ORF">QCA50_000659</name>
</gene>
<dbReference type="PROSITE" id="PS50002">
    <property type="entry name" value="SH3"/>
    <property type="match status" value="3"/>
</dbReference>
<evidence type="ECO:0000256" key="1">
    <source>
        <dbReference type="ARBA" id="ARBA00004125"/>
    </source>
</evidence>
<keyword evidence="7" id="KW-0254">Endocytosis</keyword>
<feature type="domain" description="SH3" evidence="13">
    <location>
        <begin position="340"/>
        <end position="400"/>
    </location>
</feature>
<organism evidence="14 15">
    <name type="scientific">Cerrena zonata</name>
    <dbReference type="NCBI Taxonomy" id="2478898"/>
    <lineage>
        <taxon>Eukaryota</taxon>
        <taxon>Fungi</taxon>
        <taxon>Dikarya</taxon>
        <taxon>Basidiomycota</taxon>
        <taxon>Agaricomycotina</taxon>
        <taxon>Agaricomycetes</taxon>
        <taxon>Polyporales</taxon>
        <taxon>Cerrenaceae</taxon>
        <taxon>Cerrena</taxon>
    </lineage>
</organism>
<comment type="similarity">
    <text evidence="4">Belongs to the SLA1 family.</text>
</comment>
<dbReference type="InterPro" id="IPR036028">
    <property type="entry name" value="SH3-like_dom_sf"/>
</dbReference>
<dbReference type="GO" id="GO:0030674">
    <property type="term" value="F:protein-macromolecule adaptor activity"/>
    <property type="evidence" value="ECO:0007669"/>
    <property type="project" value="InterPro"/>
</dbReference>
<dbReference type="InterPro" id="IPR035800">
    <property type="entry name" value="Sla1_SH3_1"/>
</dbReference>
<feature type="compositionally biased region" description="Polar residues" evidence="12">
    <location>
        <begin position="753"/>
        <end position="796"/>
    </location>
</feature>
<feature type="compositionally biased region" description="Polar residues" evidence="12">
    <location>
        <begin position="267"/>
        <end position="281"/>
    </location>
</feature>
<dbReference type="Pfam" id="PF03983">
    <property type="entry name" value="SHD1"/>
    <property type="match status" value="1"/>
</dbReference>
<evidence type="ECO:0000256" key="4">
    <source>
        <dbReference type="ARBA" id="ARBA00007948"/>
    </source>
</evidence>
<dbReference type="CDD" id="cd22249">
    <property type="entry name" value="UDM1_RNF168_RNF169-like"/>
    <property type="match status" value="1"/>
</dbReference>
<evidence type="ECO:0000256" key="5">
    <source>
        <dbReference type="ARBA" id="ARBA00020357"/>
    </source>
</evidence>
<dbReference type="Gene3D" id="1.10.150.50">
    <property type="entry name" value="Transcription Factor, Ets-1"/>
    <property type="match status" value="1"/>
</dbReference>
<dbReference type="InterPro" id="IPR056996">
    <property type="entry name" value="PH_SLA1"/>
</dbReference>
<dbReference type="GO" id="GO:0010008">
    <property type="term" value="C:endosome membrane"/>
    <property type="evidence" value="ECO:0007669"/>
    <property type="project" value="UniProtKB-SubCell"/>
</dbReference>
<dbReference type="Pfam" id="PF24081">
    <property type="entry name" value="PH_SLA1"/>
    <property type="match status" value="1"/>
</dbReference>
<evidence type="ECO:0000256" key="11">
    <source>
        <dbReference type="PROSITE-ProRule" id="PRU00192"/>
    </source>
</evidence>
<dbReference type="InterPro" id="IPR001452">
    <property type="entry name" value="SH3_domain"/>
</dbReference>
<feature type="region of interest" description="Disordered" evidence="12">
    <location>
        <begin position="707"/>
        <end position="875"/>
    </location>
</feature>
<keyword evidence="10" id="KW-0963">Cytoplasm</keyword>
<dbReference type="PANTHER" id="PTHR15735">
    <property type="entry name" value="FCH AND DOUBLE SH3 DOMAINS PROTEIN"/>
    <property type="match status" value="1"/>
</dbReference>
<dbReference type="GO" id="GO:0003779">
    <property type="term" value="F:actin binding"/>
    <property type="evidence" value="ECO:0007669"/>
    <property type="project" value="UniProtKB-KW"/>
</dbReference>
<dbReference type="Proteomes" id="UP001385951">
    <property type="component" value="Unassembled WGS sequence"/>
</dbReference>
<keyword evidence="10" id="KW-0206">Cytoskeleton</keyword>
<dbReference type="Pfam" id="PF00018">
    <property type="entry name" value="SH3_1"/>
    <property type="match status" value="1"/>
</dbReference>
<feature type="compositionally biased region" description="Basic and acidic residues" evidence="12">
    <location>
        <begin position="427"/>
        <end position="457"/>
    </location>
</feature>
<evidence type="ECO:0000256" key="10">
    <source>
        <dbReference type="ARBA" id="ARBA00023212"/>
    </source>
</evidence>
<comment type="caution">
    <text evidence="14">The sequence shown here is derived from an EMBL/GenBank/DDBJ whole genome shotgun (WGS) entry which is preliminary data.</text>
</comment>
<dbReference type="GO" id="GO:0043130">
    <property type="term" value="F:ubiquitin binding"/>
    <property type="evidence" value="ECO:0007669"/>
    <property type="project" value="InterPro"/>
</dbReference>
<keyword evidence="15" id="KW-1185">Reference proteome</keyword>
<comment type="subcellular location">
    <subcellularLocation>
        <location evidence="3">Cell membrane</location>
        <topology evidence="3">Peripheral membrane protein</topology>
        <orientation evidence="3">Cytoplasmic side</orientation>
    </subcellularLocation>
    <subcellularLocation>
        <location evidence="2">Cytoplasm</location>
        <location evidence="2">Cytoskeleton</location>
        <location evidence="2">Actin patch</location>
    </subcellularLocation>
    <subcellularLocation>
        <location evidence="1">Endosome membrane</location>
        <topology evidence="1">Peripheral membrane protein</topology>
        <orientation evidence="1">Cytoplasmic side</orientation>
    </subcellularLocation>
</comment>
<feature type="compositionally biased region" description="Low complexity" evidence="12">
    <location>
        <begin position="816"/>
        <end position="828"/>
    </location>
</feature>
<keyword evidence="6 11" id="KW-0728">SH3 domain</keyword>
<dbReference type="AlphaFoldDB" id="A0AAW0GX72"/>
<feature type="compositionally biased region" description="Low complexity" evidence="12">
    <location>
        <begin position="852"/>
        <end position="871"/>
    </location>
</feature>
<dbReference type="SUPFAM" id="SSF50044">
    <property type="entry name" value="SH3-domain"/>
    <property type="match status" value="3"/>
</dbReference>
<feature type="compositionally biased region" description="Polar residues" evidence="12">
    <location>
        <begin position="1115"/>
        <end position="1124"/>
    </location>
</feature>
<dbReference type="Gene3D" id="2.30.30.40">
    <property type="entry name" value="SH3 Domains"/>
    <property type="match status" value="3"/>
</dbReference>
<feature type="region of interest" description="Disordered" evidence="12">
    <location>
        <begin position="1076"/>
        <end position="1130"/>
    </location>
</feature>
<reference evidence="14 15" key="1">
    <citation type="submission" date="2022-09" db="EMBL/GenBank/DDBJ databases">
        <authorList>
            <person name="Palmer J.M."/>
        </authorList>
    </citation>
    <scope>NUCLEOTIDE SEQUENCE [LARGE SCALE GENOMIC DNA]</scope>
    <source>
        <strain evidence="14 15">DSM 7382</strain>
    </source>
</reference>
<dbReference type="InterPro" id="IPR013761">
    <property type="entry name" value="SAM/pointed_sf"/>
</dbReference>
<dbReference type="PANTHER" id="PTHR15735:SF21">
    <property type="entry name" value="PROTEIN NERVOUS WRECK"/>
    <property type="match status" value="1"/>
</dbReference>
<protein>
    <recommendedName>
        <fullName evidence="5">Actin cytoskeleton-regulatory complex protein SLA1</fullName>
    </recommendedName>
</protein>
<dbReference type="CDD" id="cd11773">
    <property type="entry name" value="SH3_Sla1p_1"/>
    <property type="match status" value="1"/>
</dbReference>
<feature type="compositionally biased region" description="Pro residues" evidence="12">
    <location>
        <begin position="829"/>
        <end position="851"/>
    </location>
</feature>
<feature type="compositionally biased region" description="Basic and acidic residues" evidence="12">
    <location>
        <begin position="517"/>
        <end position="529"/>
    </location>
</feature>
<dbReference type="GO" id="GO:0030479">
    <property type="term" value="C:actin cortical patch"/>
    <property type="evidence" value="ECO:0007669"/>
    <property type="project" value="UniProtKB-SubCell"/>
</dbReference>
<evidence type="ECO:0000313" key="14">
    <source>
        <dbReference type="EMBL" id="KAK7696019.1"/>
    </source>
</evidence>
<name>A0AAW0GX72_9APHY</name>
<feature type="compositionally biased region" description="Basic and acidic residues" evidence="12">
    <location>
        <begin position="465"/>
        <end position="483"/>
    </location>
</feature>
<evidence type="ECO:0000256" key="3">
    <source>
        <dbReference type="ARBA" id="ARBA00004413"/>
    </source>
</evidence>
<dbReference type="InterPro" id="IPR007131">
    <property type="entry name" value="SHD1"/>
</dbReference>
<feature type="compositionally biased region" description="Basic and acidic residues" evidence="12">
    <location>
        <begin position="491"/>
        <end position="510"/>
    </location>
</feature>
<dbReference type="Pfam" id="PF14604">
    <property type="entry name" value="SH3_9"/>
    <property type="match status" value="2"/>
</dbReference>
<feature type="region of interest" description="Disordered" evidence="12">
    <location>
        <begin position="399"/>
        <end position="540"/>
    </location>
</feature>
<dbReference type="SMART" id="SM00326">
    <property type="entry name" value="SH3"/>
    <property type="match status" value="3"/>
</dbReference>
<evidence type="ECO:0000256" key="8">
    <source>
        <dbReference type="ARBA" id="ARBA00022753"/>
    </source>
</evidence>
<dbReference type="Gene3D" id="2.30.30.700">
    <property type="entry name" value="SLA1 homology domain 1"/>
    <property type="match status" value="1"/>
</dbReference>
<evidence type="ECO:0000256" key="2">
    <source>
        <dbReference type="ARBA" id="ARBA00004134"/>
    </source>
</evidence>
<feature type="region of interest" description="Disordered" evidence="12">
    <location>
        <begin position="267"/>
        <end position="343"/>
    </location>
</feature>
<dbReference type="PRINTS" id="PR00452">
    <property type="entry name" value="SH3DOMAIN"/>
</dbReference>
<feature type="domain" description="SH3" evidence="13">
    <location>
        <begin position="6"/>
        <end position="74"/>
    </location>
</feature>
<dbReference type="GO" id="GO:0005886">
    <property type="term" value="C:plasma membrane"/>
    <property type="evidence" value="ECO:0007669"/>
    <property type="project" value="UniProtKB-SubCell"/>
</dbReference>
<evidence type="ECO:0000256" key="9">
    <source>
        <dbReference type="ARBA" id="ARBA00023203"/>
    </source>
</evidence>
<feature type="domain" description="SH3" evidence="13">
    <location>
        <begin position="75"/>
        <end position="133"/>
    </location>
</feature>